<dbReference type="PANTHER" id="PTHR39158:SF1">
    <property type="entry name" value="DNAJ HOMOLOG SUBFAMILY C MEMBER 28"/>
    <property type="match status" value="1"/>
</dbReference>
<dbReference type="PANTHER" id="PTHR39158">
    <property type="entry name" value="OS08G0560600 PROTEIN"/>
    <property type="match status" value="1"/>
</dbReference>
<dbReference type="InterPro" id="IPR052573">
    <property type="entry name" value="DnaJ_C_subfamily_28"/>
</dbReference>
<proteinExistence type="predicted"/>
<comment type="caution">
    <text evidence="2">The sequence shown here is derived from an EMBL/GenBank/DDBJ whole genome shotgun (WGS) entry which is preliminary data.</text>
</comment>
<gene>
    <name evidence="2" type="ORF">ILUMI_08966</name>
</gene>
<evidence type="ECO:0000313" key="3">
    <source>
        <dbReference type="Proteomes" id="UP000801492"/>
    </source>
</evidence>
<protein>
    <recommendedName>
        <fullName evidence="1">DnaJ homologue subfamily C member 28 conserved domain-containing protein</fullName>
    </recommendedName>
</protein>
<dbReference type="OrthoDB" id="1922282at2759"/>
<feature type="domain" description="DnaJ homologue subfamily C member 28 conserved" evidence="1">
    <location>
        <begin position="20"/>
        <end position="89"/>
    </location>
</feature>
<keyword evidence="3" id="KW-1185">Reference proteome</keyword>
<evidence type="ECO:0000259" key="1">
    <source>
        <dbReference type="Pfam" id="PF09350"/>
    </source>
</evidence>
<accession>A0A8K0D570</accession>
<sequence length="201" mass="23492">MERESQKTQKARNMYGFDRLVEDLIQEAISKGKFDNLSGNGKPLSEIHSKNPYVDYVTHKLNEILIENGFTPEWITLQKEIRDDIQVFRNTLQFERINFPPYPLSIEENIKWSNAVYKHKDLVDAVNTKINKYNLLVPILQRQMLLVSLPKEAQKVLLKGKSNKDIINGHRTQEERTNTEKEAAEPANFLGLFQLFFRKSE</sequence>
<evidence type="ECO:0000313" key="2">
    <source>
        <dbReference type="EMBL" id="KAF2897212.1"/>
    </source>
</evidence>
<dbReference type="AlphaFoldDB" id="A0A8K0D570"/>
<dbReference type="InterPro" id="IPR018961">
    <property type="entry name" value="DnaJ_homolog_subfam-C_membr-28"/>
</dbReference>
<organism evidence="2 3">
    <name type="scientific">Ignelater luminosus</name>
    <name type="common">Cucubano</name>
    <name type="synonym">Pyrophorus luminosus</name>
    <dbReference type="NCBI Taxonomy" id="2038154"/>
    <lineage>
        <taxon>Eukaryota</taxon>
        <taxon>Metazoa</taxon>
        <taxon>Ecdysozoa</taxon>
        <taxon>Arthropoda</taxon>
        <taxon>Hexapoda</taxon>
        <taxon>Insecta</taxon>
        <taxon>Pterygota</taxon>
        <taxon>Neoptera</taxon>
        <taxon>Endopterygota</taxon>
        <taxon>Coleoptera</taxon>
        <taxon>Polyphaga</taxon>
        <taxon>Elateriformia</taxon>
        <taxon>Elateroidea</taxon>
        <taxon>Elateridae</taxon>
        <taxon>Agrypninae</taxon>
        <taxon>Pyrophorini</taxon>
        <taxon>Ignelater</taxon>
    </lineage>
</organism>
<dbReference type="EMBL" id="VTPC01004403">
    <property type="protein sequence ID" value="KAF2897212.1"/>
    <property type="molecule type" value="Genomic_DNA"/>
</dbReference>
<reference evidence="2" key="1">
    <citation type="submission" date="2019-08" db="EMBL/GenBank/DDBJ databases">
        <title>The genome of the North American firefly Photinus pyralis.</title>
        <authorList>
            <consortium name="Photinus pyralis genome working group"/>
            <person name="Fallon T.R."/>
            <person name="Sander Lower S.E."/>
            <person name="Weng J.-K."/>
        </authorList>
    </citation>
    <scope>NUCLEOTIDE SEQUENCE</scope>
    <source>
        <strain evidence="2">TRF0915ILg1</strain>
        <tissue evidence="2">Whole body</tissue>
    </source>
</reference>
<name>A0A8K0D570_IGNLU</name>
<dbReference type="Pfam" id="PF09350">
    <property type="entry name" value="DJC28_CD"/>
    <property type="match status" value="1"/>
</dbReference>
<dbReference type="Proteomes" id="UP000801492">
    <property type="component" value="Unassembled WGS sequence"/>
</dbReference>